<gene>
    <name evidence="1" type="ORF">SAMN05443667_11649</name>
</gene>
<dbReference type="Proteomes" id="UP000198951">
    <property type="component" value="Unassembled WGS sequence"/>
</dbReference>
<dbReference type="STRING" id="150146.SAMN05443667_11649"/>
<evidence type="ECO:0000313" key="1">
    <source>
        <dbReference type="EMBL" id="SEB03680.1"/>
    </source>
</evidence>
<reference evidence="2" key="1">
    <citation type="submission" date="2016-10" db="EMBL/GenBank/DDBJ databases">
        <authorList>
            <person name="Varghese N."/>
            <person name="Submissions S."/>
        </authorList>
    </citation>
    <scope>NUCLEOTIDE SEQUENCE [LARGE SCALE GENOMIC DNA]</scope>
    <source>
        <strain evidence="2">DSM 22376</strain>
    </source>
</reference>
<keyword evidence="2" id="KW-1185">Reference proteome</keyword>
<dbReference type="AlphaFoldDB" id="A0A1H4G3Q2"/>
<dbReference type="PANTHER" id="PTHR34585:SF22">
    <property type="entry name" value="HELIX-TURN-HELIX DOMAIN-CONTAINING PROTEIN"/>
    <property type="match status" value="1"/>
</dbReference>
<sequence length="95" mass="11152">MEIMNDVVTKEDLRQFGLELLGNIENLITQTKEGHSDVTEQEWIKSRQVRKLMNMSPGSVQNLRVTEKVRFKKIVGSYYYNKADLLKLFIDEKCK</sequence>
<dbReference type="PANTHER" id="PTHR34585">
    <property type="match status" value="1"/>
</dbReference>
<evidence type="ECO:0008006" key="3">
    <source>
        <dbReference type="Google" id="ProtNLM"/>
    </source>
</evidence>
<protein>
    <recommendedName>
        <fullName evidence="3">Helix-turn-helix domain-containing protein</fullName>
    </recommendedName>
</protein>
<accession>A0A1H4G3Q2</accession>
<organism evidence="1 2">
    <name type="scientific">Flavobacterium gillisiae</name>
    <dbReference type="NCBI Taxonomy" id="150146"/>
    <lineage>
        <taxon>Bacteria</taxon>
        <taxon>Pseudomonadati</taxon>
        <taxon>Bacteroidota</taxon>
        <taxon>Flavobacteriia</taxon>
        <taxon>Flavobacteriales</taxon>
        <taxon>Flavobacteriaceae</taxon>
        <taxon>Flavobacterium</taxon>
    </lineage>
</organism>
<proteinExistence type="predicted"/>
<evidence type="ECO:0000313" key="2">
    <source>
        <dbReference type="Proteomes" id="UP000198951"/>
    </source>
</evidence>
<name>A0A1H4G3Q2_9FLAO</name>
<dbReference type="EMBL" id="FNRD01000016">
    <property type="protein sequence ID" value="SEB03680.1"/>
    <property type="molecule type" value="Genomic_DNA"/>
</dbReference>